<keyword evidence="1" id="KW-0863">Zinc-finger</keyword>
<evidence type="ECO:0000256" key="1">
    <source>
        <dbReference type="PROSITE-ProRule" id="PRU00453"/>
    </source>
</evidence>
<protein>
    <recommendedName>
        <fullName evidence="2">HIT-type domain-containing protein</fullName>
    </recommendedName>
</protein>
<dbReference type="Proteomes" id="UP001154078">
    <property type="component" value="Chromosome 9"/>
</dbReference>
<dbReference type="EMBL" id="OV121140">
    <property type="protein sequence ID" value="CAH0563596.1"/>
    <property type="molecule type" value="Genomic_DNA"/>
</dbReference>
<name>A0A9P0BIM4_BRAAE</name>
<dbReference type="GO" id="GO:0008270">
    <property type="term" value="F:zinc ion binding"/>
    <property type="evidence" value="ECO:0007669"/>
    <property type="project" value="UniProtKB-UniRule"/>
</dbReference>
<keyword evidence="1" id="KW-0479">Metal-binding</keyword>
<evidence type="ECO:0000259" key="2">
    <source>
        <dbReference type="PROSITE" id="PS51083"/>
    </source>
</evidence>
<evidence type="ECO:0000313" key="3">
    <source>
        <dbReference type="EMBL" id="CAH0563596.1"/>
    </source>
</evidence>
<keyword evidence="4" id="KW-1185">Reference proteome</keyword>
<proteinExistence type="predicted"/>
<dbReference type="AlphaFoldDB" id="A0A9P0BIM4"/>
<keyword evidence="1" id="KW-0862">Zinc</keyword>
<dbReference type="InterPro" id="IPR048371">
    <property type="entry name" value="ZNHIT3_C"/>
</dbReference>
<dbReference type="InterPro" id="IPR007529">
    <property type="entry name" value="Znf_HIT"/>
</dbReference>
<accession>A0A9P0BIM4</accession>
<dbReference type="Gene3D" id="3.30.60.190">
    <property type="match status" value="1"/>
</dbReference>
<reference evidence="3" key="1">
    <citation type="submission" date="2021-12" db="EMBL/GenBank/DDBJ databases">
        <authorList>
            <person name="King R."/>
        </authorList>
    </citation>
    <scope>NUCLEOTIDE SEQUENCE</scope>
</reference>
<dbReference type="OrthoDB" id="18412at2759"/>
<sequence>MDNSCVICKKDATYKCPTCLISYCSAICCKEHKKDNCVIKKPEITEKESENAFTTPSTVPKEKLELLRESKELKEMLGNNPHLRNLLSSIDKCENVEDMMQKVMLEPIFVEFADECLKIVEDKNNFDN</sequence>
<dbReference type="Pfam" id="PF04438">
    <property type="entry name" value="zf-HIT"/>
    <property type="match status" value="1"/>
</dbReference>
<dbReference type="SUPFAM" id="SSF144232">
    <property type="entry name" value="HIT/MYND zinc finger-like"/>
    <property type="match status" value="1"/>
</dbReference>
<dbReference type="Pfam" id="PF21373">
    <property type="entry name" value="ZNHIT3_C"/>
    <property type="match status" value="1"/>
</dbReference>
<feature type="domain" description="HIT-type" evidence="2">
    <location>
        <begin position="5"/>
        <end position="37"/>
    </location>
</feature>
<organism evidence="3 4">
    <name type="scientific">Brassicogethes aeneus</name>
    <name type="common">Rape pollen beetle</name>
    <name type="synonym">Meligethes aeneus</name>
    <dbReference type="NCBI Taxonomy" id="1431903"/>
    <lineage>
        <taxon>Eukaryota</taxon>
        <taxon>Metazoa</taxon>
        <taxon>Ecdysozoa</taxon>
        <taxon>Arthropoda</taxon>
        <taxon>Hexapoda</taxon>
        <taxon>Insecta</taxon>
        <taxon>Pterygota</taxon>
        <taxon>Neoptera</taxon>
        <taxon>Endopterygota</taxon>
        <taxon>Coleoptera</taxon>
        <taxon>Polyphaga</taxon>
        <taxon>Cucujiformia</taxon>
        <taxon>Nitidulidae</taxon>
        <taxon>Meligethinae</taxon>
        <taxon>Brassicogethes</taxon>
    </lineage>
</organism>
<dbReference type="CDD" id="cd23024">
    <property type="entry name" value="zf-HIT_ZNHIT2-3"/>
    <property type="match status" value="1"/>
</dbReference>
<dbReference type="PROSITE" id="PS51083">
    <property type="entry name" value="ZF_HIT"/>
    <property type="match status" value="1"/>
</dbReference>
<gene>
    <name evidence="3" type="ORF">MELIAE_LOCUS12376</name>
</gene>
<evidence type="ECO:0000313" key="4">
    <source>
        <dbReference type="Proteomes" id="UP001154078"/>
    </source>
</evidence>